<dbReference type="GO" id="GO:0046983">
    <property type="term" value="F:protein dimerization activity"/>
    <property type="evidence" value="ECO:0007669"/>
    <property type="project" value="InterPro"/>
</dbReference>
<dbReference type="Proteomes" id="UP001213681">
    <property type="component" value="Unassembled WGS sequence"/>
</dbReference>
<dbReference type="GO" id="GO:0003677">
    <property type="term" value="F:DNA binding"/>
    <property type="evidence" value="ECO:0007669"/>
    <property type="project" value="InterPro"/>
</dbReference>
<evidence type="ECO:0000313" key="2">
    <source>
        <dbReference type="EMBL" id="KAJ5460989.1"/>
    </source>
</evidence>
<organism evidence="2 3">
    <name type="scientific">Penicillium daleae</name>
    <dbReference type="NCBI Taxonomy" id="63821"/>
    <lineage>
        <taxon>Eukaryota</taxon>
        <taxon>Fungi</taxon>
        <taxon>Dikarya</taxon>
        <taxon>Ascomycota</taxon>
        <taxon>Pezizomycotina</taxon>
        <taxon>Eurotiomycetes</taxon>
        <taxon>Eurotiomycetidae</taxon>
        <taxon>Eurotiales</taxon>
        <taxon>Aspergillaceae</taxon>
        <taxon>Penicillium</taxon>
    </lineage>
</organism>
<protein>
    <recommendedName>
        <fullName evidence="4">MADS-box domain-containing protein</fullName>
    </recommendedName>
</protein>
<dbReference type="InterPro" id="IPR036879">
    <property type="entry name" value="TF_MADSbox_sf"/>
</dbReference>
<dbReference type="GeneID" id="81596167"/>
<reference evidence="2" key="1">
    <citation type="submission" date="2022-12" db="EMBL/GenBank/DDBJ databases">
        <authorList>
            <person name="Petersen C."/>
        </authorList>
    </citation>
    <scope>NUCLEOTIDE SEQUENCE</scope>
    <source>
        <strain evidence="2">IBT 16125</strain>
    </source>
</reference>
<proteinExistence type="predicted"/>
<accession>A0AAD6G5Z6</accession>
<reference evidence="2" key="2">
    <citation type="journal article" date="2023" name="IMA Fungus">
        <title>Comparative genomic study of the Penicillium genus elucidates a diverse pangenome and 15 lateral gene transfer events.</title>
        <authorList>
            <person name="Petersen C."/>
            <person name="Sorensen T."/>
            <person name="Nielsen M.R."/>
            <person name="Sondergaard T.E."/>
            <person name="Sorensen J.L."/>
            <person name="Fitzpatrick D.A."/>
            <person name="Frisvad J.C."/>
            <person name="Nielsen K.L."/>
        </authorList>
    </citation>
    <scope>NUCLEOTIDE SEQUENCE</scope>
    <source>
        <strain evidence="2">IBT 16125</strain>
    </source>
</reference>
<evidence type="ECO:0008006" key="4">
    <source>
        <dbReference type="Google" id="ProtNLM"/>
    </source>
</evidence>
<dbReference type="RefSeq" id="XP_056770031.1">
    <property type="nucleotide sequence ID" value="XM_056905924.1"/>
</dbReference>
<feature type="compositionally biased region" description="Polar residues" evidence="1">
    <location>
        <begin position="61"/>
        <end position="73"/>
    </location>
</feature>
<gene>
    <name evidence="2" type="ORF">N7458_002541</name>
</gene>
<dbReference type="SUPFAM" id="SSF55455">
    <property type="entry name" value="SRF-like"/>
    <property type="match status" value="1"/>
</dbReference>
<sequence length="133" mass="15815">MTRSKIHVKQEQLRKRRKNLLRRHNDFWRLYSIKSWVVMEMPNGRVYSYRSHPELPPPSVDYSTNQSQPTNHKTPADYDQSMQLSAEMKKALSEALKTQDAIQRLTDTEKELCYIYPFIYNGTVQEHLMVNVL</sequence>
<keyword evidence="3" id="KW-1185">Reference proteome</keyword>
<feature type="region of interest" description="Disordered" evidence="1">
    <location>
        <begin position="50"/>
        <end position="77"/>
    </location>
</feature>
<dbReference type="EMBL" id="JAPVEA010000002">
    <property type="protein sequence ID" value="KAJ5460989.1"/>
    <property type="molecule type" value="Genomic_DNA"/>
</dbReference>
<name>A0AAD6G5Z6_9EURO</name>
<evidence type="ECO:0000256" key="1">
    <source>
        <dbReference type="SAM" id="MobiDB-lite"/>
    </source>
</evidence>
<dbReference type="GO" id="GO:0045944">
    <property type="term" value="P:positive regulation of transcription by RNA polymerase II"/>
    <property type="evidence" value="ECO:0007669"/>
    <property type="project" value="UniProtKB-ARBA"/>
</dbReference>
<comment type="caution">
    <text evidence="2">The sequence shown here is derived from an EMBL/GenBank/DDBJ whole genome shotgun (WGS) entry which is preliminary data.</text>
</comment>
<dbReference type="AlphaFoldDB" id="A0AAD6G5Z6"/>
<evidence type="ECO:0000313" key="3">
    <source>
        <dbReference type="Proteomes" id="UP001213681"/>
    </source>
</evidence>